<evidence type="ECO:0000259" key="1">
    <source>
        <dbReference type="Pfam" id="PF08450"/>
    </source>
</evidence>
<dbReference type="Pfam" id="PF08450">
    <property type="entry name" value="SGL"/>
    <property type="match status" value="1"/>
</dbReference>
<dbReference type="InterPro" id="IPR013658">
    <property type="entry name" value="SGL"/>
</dbReference>
<evidence type="ECO:0000313" key="2">
    <source>
        <dbReference type="EMBL" id="OCF30354.1"/>
    </source>
</evidence>
<dbReference type="InterPro" id="IPR052988">
    <property type="entry name" value="Oryzine_lactonohydrolase"/>
</dbReference>
<keyword evidence="3" id="KW-1185">Reference proteome</keyword>
<proteinExistence type="predicted"/>
<dbReference type="InterPro" id="IPR011042">
    <property type="entry name" value="6-blade_b-propeller_TolB-like"/>
</dbReference>
<reference evidence="2 3" key="1">
    <citation type="submission" date="2013-07" db="EMBL/GenBank/DDBJ databases">
        <title>The Genome Sequence of Cryptococcus heveanensis BCC8398.</title>
        <authorList>
            <consortium name="The Broad Institute Genome Sequencing Platform"/>
            <person name="Cuomo C."/>
            <person name="Litvintseva A."/>
            <person name="Chen Y."/>
            <person name="Heitman J."/>
            <person name="Sun S."/>
            <person name="Springer D."/>
            <person name="Dromer F."/>
            <person name="Young S.K."/>
            <person name="Zeng Q."/>
            <person name="Gargeya S."/>
            <person name="Fitzgerald M."/>
            <person name="Abouelleil A."/>
            <person name="Alvarado L."/>
            <person name="Berlin A.M."/>
            <person name="Chapman S.B."/>
            <person name="Dewar J."/>
            <person name="Goldberg J."/>
            <person name="Griggs A."/>
            <person name="Gujja S."/>
            <person name="Hansen M."/>
            <person name="Howarth C."/>
            <person name="Imamovic A."/>
            <person name="Larimer J."/>
            <person name="McCowan C."/>
            <person name="Murphy C."/>
            <person name="Pearson M."/>
            <person name="Priest M."/>
            <person name="Roberts A."/>
            <person name="Saif S."/>
            <person name="Shea T."/>
            <person name="Sykes S."/>
            <person name="Wortman J."/>
            <person name="Nusbaum C."/>
            <person name="Birren B."/>
        </authorList>
    </citation>
    <scope>NUCLEOTIDE SEQUENCE [LARGE SCALE GENOMIC DNA]</scope>
    <source>
        <strain evidence="2 3">BCC8398</strain>
    </source>
</reference>
<dbReference type="PANTHER" id="PTHR47064:SF2">
    <property type="entry name" value="SMP-30_GLUCONOLACTONASE_LRE-LIKE REGION DOMAIN-CONTAINING PROTEIN-RELATED"/>
    <property type="match status" value="1"/>
</dbReference>
<dbReference type="Gene3D" id="2.120.10.30">
    <property type="entry name" value="TolB, C-terminal domain"/>
    <property type="match status" value="1"/>
</dbReference>
<gene>
    <name evidence="2" type="ORF">I316_07998</name>
</gene>
<dbReference type="Proteomes" id="UP000092666">
    <property type="component" value="Unassembled WGS sequence"/>
</dbReference>
<dbReference type="STRING" id="1296120.A0A1B9GGZ3"/>
<dbReference type="EMBL" id="KV700153">
    <property type="protein sequence ID" value="OCF30354.1"/>
    <property type="molecule type" value="Genomic_DNA"/>
</dbReference>
<feature type="domain" description="SMP-30/Gluconolactonase/LRE-like region" evidence="1">
    <location>
        <begin position="224"/>
        <end position="374"/>
    </location>
</feature>
<reference evidence="3" key="2">
    <citation type="submission" date="2013-12" db="EMBL/GenBank/DDBJ databases">
        <title>Evolution of pathogenesis and genome organization in the Tremellales.</title>
        <authorList>
            <person name="Cuomo C."/>
            <person name="Litvintseva A."/>
            <person name="Heitman J."/>
            <person name="Chen Y."/>
            <person name="Sun S."/>
            <person name="Springer D."/>
            <person name="Dromer F."/>
            <person name="Young S."/>
            <person name="Zeng Q."/>
            <person name="Chapman S."/>
            <person name="Gujja S."/>
            <person name="Saif S."/>
            <person name="Birren B."/>
        </authorList>
    </citation>
    <scope>NUCLEOTIDE SEQUENCE [LARGE SCALE GENOMIC DNA]</scope>
    <source>
        <strain evidence="3">BCC8398</strain>
    </source>
</reference>
<accession>A0A1B9GGZ3</accession>
<name>A0A1B9GGZ3_9TREE</name>
<dbReference type="OrthoDB" id="423498at2759"/>
<organism evidence="2 3">
    <name type="scientific">Kwoniella heveanensis BCC8398</name>
    <dbReference type="NCBI Taxonomy" id="1296120"/>
    <lineage>
        <taxon>Eukaryota</taxon>
        <taxon>Fungi</taxon>
        <taxon>Dikarya</taxon>
        <taxon>Basidiomycota</taxon>
        <taxon>Agaricomycotina</taxon>
        <taxon>Tremellomycetes</taxon>
        <taxon>Tremellales</taxon>
        <taxon>Cryptococcaceae</taxon>
        <taxon>Kwoniella</taxon>
    </lineage>
</organism>
<evidence type="ECO:0000313" key="3">
    <source>
        <dbReference type="Proteomes" id="UP000092666"/>
    </source>
</evidence>
<dbReference type="PANTHER" id="PTHR47064">
    <property type="entry name" value="PUTATIVE (AFU_ORTHOLOGUE AFUA_1G08990)-RELATED"/>
    <property type="match status" value="1"/>
</dbReference>
<dbReference type="SUPFAM" id="SSF63829">
    <property type="entry name" value="Calcium-dependent phosphotriesterase"/>
    <property type="match status" value="1"/>
</dbReference>
<protein>
    <recommendedName>
        <fullName evidence="1">SMP-30/Gluconolactonase/LRE-like region domain-containing protein</fullName>
    </recommendedName>
</protein>
<dbReference type="AlphaFoldDB" id="A0A1B9GGZ3"/>
<sequence length="416" mass="45013">MSMQIPSSVQLLSPNQHRCLTVPFSRRPFDESILTALSQGTSSSPPRQRPFVAIDPSFVSLLTSDPKVLRLAKSDSGKSFAHEAGVWVAATNEVWFTSNLYSEDPKVDENTLKQVKVDISAVDINSDRVRQLYLPSVRNGNGACPYGKYVLVCDQGAGPDEPSQLTIVDPADPSRFEVLINNYHGRHFNSLNDVTVLPPPTSYSSGDSTLSEFSDNPMSTSLPRGSTIWFTDPTYGFEQSFRPAGQLPAMVYALDPHSGHIRAVADGFDHPNGICFSPDGKVCYVTDTGHIHGSGRLDPQRASTIYAFDVVWLGKPCNAGGPSLQNRRLFAFADTGVPDGIKCDVKGNVYAGCGDGIHVWNPYGTLIGKIILGAADDNMGAGCANFCFVPGGRLVCFAEDRIYLVEGLRFEGALLP</sequence>